<dbReference type="Proteomes" id="UP000001007">
    <property type="component" value="Chromosome"/>
</dbReference>
<name>Q8KCQ6_CHLTE</name>
<dbReference type="PANTHER" id="PTHR42923:SF3">
    <property type="entry name" value="PROTOPORPHYRINOGEN OXIDASE"/>
    <property type="match status" value="1"/>
</dbReference>
<dbReference type="eggNOG" id="COG1232">
    <property type="taxonomic scope" value="Bacteria"/>
</dbReference>
<dbReference type="KEGG" id="cte:CT1357"/>
<dbReference type="PANTHER" id="PTHR42923">
    <property type="entry name" value="PROTOPORPHYRINOGEN OXIDASE"/>
    <property type="match status" value="1"/>
</dbReference>
<dbReference type="InterPro" id="IPR050464">
    <property type="entry name" value="Zeta_carotene_desat/Oxidored"/>
</dbReference>
<dbReference type="GO" id="GO:0016491">
    <property type="term" value="F:oxidoreductase activity"/>
    <property type="evidence" value="ECO:0007669"/>
    <property type="project" value="InterPro"/>
</dbReference>
<dbReference type="EnsemblBacteria" id="AAM72586">
    <property type="protein sequence ID" value="AAM72586"/>
    <property type="gene ID" value="CT1357"/>
</dbReference>
<dbReference type="Gene3D" id="3.50.50.60">
    <property type="entry name" value="FAD/NAD(P)-binding domain"/>
    <property type="match status" value="2"/>
</dbReference>
<evidence type="ECO:0000313" key="2">
    <source>
        <dbReference type="EMBL" id="AAM72586.1"/>
    </source>
</evidence>
<feature type="domain" description="Amine oxidase" evidence="1">
    <location>
        <begin position="10"/>
        <end position="304"/>
    </location>
</feature>
<proteinExistence type="predicted"/>
<dbReference type="STRING" id="194439.CT1357"/>
<dbReference type="SUPFAM" id="SSF51905">
    <property type="entry name" value="FAD/NAD(P)-binding domain"/>
    <property type="match status" value="1"/>
</dbReference>
<dbReference type="EMBL" id="AE006470">
    <property type="protein sequence ID" value="AAM72586.1"/>
    <property type="molecule type" value="Genomic_DNA"/>
</dbReference>
<organism evidence="2 3">
    <name type="scientific">Chlorobaculum tepidum (strain ATCC 49652 / DSM 12025 / NBRC 103806 / TLS)</name>
    <name type="common">Chlorobium tepidum</name>
    <dbReference type="NCBI Taxonomy" id="194439"/>
    <lineage>
        <taxon>Bacteria</taxon>
        <taxon>Pseudomonadati</taxon>
        <taxon>Chlorobiota</taxon>
        <taxon>Chlorobiia</taxon>
        <taxon>Chlorobiales</taxon>
        <taxon>Chlorobiaceae</taxon>
        <taxon>Chlorobaculum</taxon>
    </lineage>
</organism>
<dbReference type="HOGENOM" id="CLU_626570_0_0_10"/>
<dbReference type="AlphaFoldDB" id="Q8KCQ6"/>
<dbReference type="Pfam" id="PF01593">
    <property type="entry name" value="Amino_oxidase"/>
    <property type="match status" value="1"/>
</dbReference>
<evidence type="ECO:0000313" key="3">
    <source>
        <dbReference type="Proteomes" id="UP000001007"/>
    </source>
</evidence>
<evidence type="ECO:0000259" key="1">
    <source>
        <dbReference type="Pfam" id="PF01593"/>
    </source>
</evidence>
<sequence>MHVAIIGGGISGIAAAFYLAQQKVSIDIFESENQIGGRAGSDFLQERRVDFGGKNIGRNYLLFREFARAYGDPAFEYFGINTSQLINGRIVSISREGSAWLNLLKIIRLCGLRKGITRLYPHIQAILNDRSQGVLCSDYFRALSENFDHLTLDRYLNQRCIDRVIRPITIRMNGAEPEECYPGNFGSNLALALDSFEQLTLGMYNLLDTFIASHRQESSFRILTGHRVTSIAKDQDKFRINYLNGAVSGTGSYDRIISALPAYSLAELLQDELPEASRLLNKISYFPVSIAIVKYRDEVFPQNRRAMVFDRNSPLSNAGAYGLNDLDIVRYTFSGKASRAAISEHSTPEEVISLGEKTASPYFSIKDNPKEAFVFRYFPKGLCAYSPKHHLLLEEIDRLVNRLSGFGTTGDYRRGASIEACFRAAKECIEKVVGDGS</sequence>
<reference evidence="2 3" key="1">
    <citation type="journal article" date="2002" name="Proc. Natl. Acad. Sci. U.S.A.">
        <title>The complete genome sequence of Chlorobium tepidum TLS, a photosynthetic, anaerobic, green-sulfur bacterium.</title>
        <authorList>
            <person name="Eisen J.A."/>
            <person name="Nelson K.E."/>
            <person name="Paulsen I.T."/>
            <person name="Heidelberg J.F."/>
            <person name="Wu M."/>
            <person name="Dodson R.J."/>
            <person name="Deboy R."/>
            <person name="Gwinn M.L."/>
            <person name="Nelson W.C."/>
            <person name="Haft D.H."/>
            <person name="Hickey E.K."/>
            <person name="Peterson J.D."/>
            <person name="Durkin A.S."/>
            <person name="Kolonay J.L."/>
            <person name="Yang F."/>
            <person name="Holt I."/>
            <person name="Umayam L.A."/>
            <person name="Mason T."/>
            <person name="Brenner M."/>
            <person name="Shea T.P."/>
            <person name="Parksey D."/>
            <person name="Nierman W.C."/>
            <person name="Feldblyum T.V."/>
            <person name="Hansen C.L."/>
            <person name="Craven M.B."/>
            <person name="Radune D."/>
            <person name="Vamathevan J."/>
            <person name="Khouri H."/>
            <person name="White O."/>
            <person name="Gruber T.M."/>
            <person name="Ketchum K.A."/>
            <person name="Venter J.C."/>
            <person name="Tettelin H."/>
            <person name="Bryant D.A."/>
            <person name="Fraser C.M."/>
        </authorList>
    </citation>
    <scope>NUCLEOTIDE SEQUENCE [LARGE SCALE GENOMIC DNA]</scope>
    <source>
        <strain evidence="3">ATCC 49652 / DSM 12025 / NBRC 103806 / TLS</strain>
    </source>
</reference>
<dbReference type="OrthoDB" id="593898at2"/>
<dbReference type="InterPro" id="IPR036188">
    <property type="entry name" value="FAD/NAD-bd_sf"/>
</dbReference>
<accession>Q8KCQ6</accession>
<protein>
    <recommendedName>
        <fullName evidence="1">Amine oxidase domain-containing protein</fullName>
    </recommendedName>
</protein>
<keyword evidence="3" id="KW-1185">Reference proteome</keyword>
<dbReference type="RefSeq" id="WP_010933025.1">
    <property type="nucleotide sequence ID" value="NC_002932.3"/>
</dbReference>
<gene>
    <name evidence="2" type="ordered locus">CT1357</name>
</gene>
<dbReference type="InterPro" id="IPR002937">
    <property type="entry name" value="Amino_oxidase"/>
</dbReference>